<protein>
    <submittedName>
        <fullName evidence="1">Uncharacterized protein</fullName>
    </submittedName>
</protein>
<comment type="caution">
    <text evidence="1">The sequence shown here is derived from an EMBL/GenBank/DDBJ whole genome shotgun (WGS) entry which is preliminary data.</text>
</comment>
<dbReference type="Proteomes" id="UP001628156">
    <property type="component" value="Unassembled WGS sequence"/>
</dbReference>
<organism evidence="1 2">
    <name type="scientific">Entamoeba nuttalli</name>
    <dbReference type="NCBI Taxonomy" id="412467"/>
    <lineage>
        <taxon>Eukaryota</taxon>
        <taxon>Amoebozoa</taxon>
        <taxon>Evosea</taxon>
        <taxon>Archamoebae</taxon>
        <taxon>Mastigamoebida</taxon>
        <taxon>Entamoebidae</taxon>
        <taxon>Entamoeba</taxon>
    </lineage>
</organism>
<evidence type="ECO:0000313" key="2">
    <source>
        <dbReference type="Proteomes" id="UP001628156"/>
    </source>
</evidence>
<gene>
    <name evidence="1" type="ORF">ENUP19_0055G0045</name>
</gene>
<keyword evidence="2" id="KW-1185">Reference proteome</keyword>
<accession>A0ABQ0DCN1</accession>
<name>A0ABQ0DCN1_9EUKA</name>
<evidence type="ECO:0000313" key="1">
    <source>
        <dbReference type="EMBL" id="GAB1220589.1"/>
    </source>
</evidence>
<proteinExistence type="predicted"/>
<sequence length="159" mass="18606">MNEIESQLKKEIEHMKLLFDSDYLPYEMEYIIPCLQFRNHIVIILLANSNVVFGVYYKTLIFFNEYEQLIPPIKFCMRDNDLKIIDSSLPCTPVMPSNYKAINPHKLILRNGVYLCEDLNDYGNTCNSSLGEAIQDIGIDFEYFPDFQVHRLIIGQLIK</sequence>
<reference evidence="1 2" key="1">
    <citation type="journal article" date="2019" name="PLoS Negl. Trop. Dis.">
        <title>Whole genome sequencing of Entamoeba nuttalli reveals mammalian host-related molecular signatures and a novel octapeptide-repeat surface protein.</title>
        <authorList>
            <person name="Tanaka M."/>
            <person name="Makiuchi T."/>
            <person name="Komiyama T."/>
            <person name="Shiina T."/>
            <person name="Osaki K."/>
            <person name="Tachibana H."/>
        </authorList>
    </citation>
    <scope>NUCLEOTIDE SEQUENCE [LARGE SCALE GENOMIC DNA]</scope>
    <source>
        <strain evidence="1 2">P19-061405</strain>
    </source>
</reference>
<dbReference type="EMBL" id="BAAFRS010000055">
    <property type="protein sequence ID" value="GAB1220589.1"/>
    <property type="molecule type" value="Genomic_DNA"/>
</dbReference>